<dbReference type="OrthoDB" id="2386367at2759"/>
<sequence length="705" mass="77683">MDVWNVGKKKASMASLRLYDVHRQLTVSSELAPDTPVNFMRYMDIIKEVNSTLYSQKTLYNPDYPVLERQVAIAGELAQSDVEQRLAKWQTIAVVTLPRPANISGLSLVTDLDEYLSGSIDAVSVATKQQDTEMKKIMYDRGQNIIVELGEKLNSTIDTINNVLLPAIDNEFTSLEKVANETIDRIKMATDNVEKDKQKLKDLEKKKNAARFFSIFGKVVGLLGGLLAVAFPPAGAVVGVVGGSIAVGGDEWGNDLDSMISELKEEISKQMKLGEDYGIILELLTSTEELLKSMRKAGSSGGLGLRAWLVSPAMLDFRSKLVIMTPEHFEAAQSGSYLASILSDICQNVIGAMDKSEYYIGQINIISQLTPPLPSTGDSPEISPYIVPARTTVYKNMVLSNHRTVRRGMQLYAYPFCSVISESLAESCEAGRTLEELVRCASDDFTRLRAAIKQDSSTSSRSGAGLSCATFDVAHNRDTSFTTWTNAEYGSQIRDLLAGKRVLLNADVATSLEDTFAVKFNAVSLKFWHGNYSKHQELHKALEQGFRLHLTHMGNSYFKCGSDVVTFPHRLVTLLASFSVHANGEPEFASEDYLKFQRGDAFLSPYATWAAQLLPVTARGSPAINFSTLKAYADDVSMSLVGYGTSVSSASHCQECDWPDFHVAAKRLPVRVIPKIKHPLRPSIPSDMKLKASSRHCPWRPLATE</sequence>
<keyword evidence="2" id="KW-1185">Reference proteome</keyword>
<evidence type="ECO:0000256" key="1">
    <source>
        <dbReference type="SAM" id="Phobius"/>
    </source>
</evidence>
<evidence type="ECO:0000313" key="3">
    <source>
        <dbReference type="RefSeq" id="XP_026289337.2"/>
    </source>
</evidence>
<organism evidence="2 3">
    <name type="scientific">Frankliniella occidentalis</name>
    <name type="common">Western flower thrips</name>
    <name type="synonym">Euthrips occidentalis</name>
    <dbReference type="NCBI Taxonomy" id="133901"/>
    <lineage>
        <taxon>Eukaryota</taxon>
        <taxon>Metazoa</taxon>
        <taxon>Ecdysozoa</taxon>
        <taxon>Arthropoda</taxon>
        <taxon>Hexapoda</taxon>
        <taxon>Insecta</taxon>
        <taxon>Pterygota</taxon>
        <taxon>Neoptera</taxon>
        <taxon>Paraneoptera</taxon>
        <taxon>Thysanoptera</taxon>
        <taxon>Terebrantia</taxon>
        <taxon>Thripoidea</taxon>
        <taxon>Thripidae</taxon>
        <taxon>Frankliniella</taxon>
    </lineage>
</organism>
<dbReference type="Proteomes" id="UP000504606">
    <property type="component" value="Unplaced"/>
</dbReference>
<dbReference type="RefSeq" id="XP_026289337.2">
    <property type="nucleotide sequence ID" value="XM_026433552.2"/>
</dbReference>
<dbReference type="GeneID" id="113214242"/>
<feature type="transmembrane region" description="Helical" evidence="1">
    <location>
        <begin position="209"/>
        <end position="231"/>
    </location>
</feature>
<keyword evidence="1" id="KW-0812">Transmembrane</keyword>
<name>A0A6J1T903_FRAOC</name>
<keyword evidence="1" id="KW-1133">Transmembrane helix</keyword>
<dbReference type="KEGG" id="foc:113214242"/>
<proteinExistence type="predicted"/>
<gene>
    <name evidence="3" type="primary">LOC113214242</name>
</gene>
<dbReference type="AlphaFoldDB" id="A0A6J1T903"/>
<reference evidence="3" key="1">
    <citation type="submission" date="2025-08" db="UniProtKB">
        <authorList>
            <consortium name="RefSeq"/>
        </authorList>
    </citation>
    <scope>IDENTIFICATION</scope>
    <source>
        <tissue evidence="3">Whole organism</tissue>
    </source>
</reference>
<keyword evidence="1" id="KW-0472">Membrane</keyword>
<evidence type="ECO:0000313" key="2">
    <source>
        <dbReference type="Proteomes" id="UP000504606"/>
    </source>
</evidence>
<accession>A0A6J1T903</accession>
<protein>
    <submittedName>
        <fullName evidence="3">Uncharacterized protein LOC113214242</fullName>
    </submittedName>
</protein>